<proteinExistence type="inferred from homology"/>
<dbReference type="PROSITE" id="PS50067">
    <property type="entry name" value="KINESIN_MOTOR_2"/>
    <property type="match status" value="1"/>
</dbReference>
<keyword evidence="4" id="KW-0505">Motor protein</keyword>
<reference evidence="7" key="1">
    <citation type="journal article" date="2023" name="Nat. Commun.">
        <title>Diploid and tetraploid genomes of Acorus and the evolution of monocots.</title>
        <authorList>
            <person name="Ma L."/>
            <person name="Liu K.W."/>
            <person name="Li Z."/>
            <person name="Hsiao Y.Y."/>
            <person name="Qi Y."/>
            <person name="Fu T."/>
            <person name="Tang G.D."/>
            <person name="Zhang D."/>
            <person name="Sun W.H."/>
            <person name="Liu D.K."/>
            <person name="Li Y."/>
            <person name="Chen G.Z."/>
            <person name="Liu X.D."/>
            <person name="Liao X.Y."/>
            <person name="Jiang Y.T."/>
            <person name="Yu X."/>
            <person name="Hao Y."/>
            <person name="Huang J."/>
            <person name="Zhao X.W."/>
            <person name="Ke S."/>
            <person name="Chen Y.Y."/>
            <person name="Wu W.L."/>
            <person name="Hsu J.L."/>
            <person name="Lin Y.F."/>
            <person name="Huang M.D."/>
            <person name="Li C.Y."/>
            <person name="Huang L."/>
            <person name="Wang Z.W."/>
            <person name="Zhao X."/>
            <person name="Zhong W.Y."/>
            <person name="Peng D.H."/>
            <person name="Ahmad S."/>
            <person name="Lan S."/>
            <person name="Zhang J.S."/>
            <person name="Tsai W.C."/>
            <person name="Van de Peer Y."/>
            <person name="Liu Z.J."/>
        </authorList>
    </citation>
    <scope>NUCLEOTIDE SEQUENCE</scope>
    <source>
        <strain evidence="7">CP</strain>
    </source>
</reference>
<comment type="similarity">
    <text evidence="5">Belongs to the TRAFAC class myosin-kinesin ATPase superfamily. Kinesin family.</text>
</comment>
<dbReference type="AlphaFoldDB" id="A0AAV9DHW4"/>
<dbReference type="SMART" id="SM00129">
    <property type="entry name" value="KISc"/>
    <property type="match status" value="1"/>
</dbReference>
<dbReference type="GO" id="GO:0003777">
    <property type="term" value="F:microtubule motor activity"/>
    <property type="evidence" value="ECO:0007669"/>
    <property type="project" value="InterPro"/>
</dbReference>
<feature type="domain" description="Kinesin motor" evidence="6">
    <location>
        <begin position="1"/>
        <end position="117"/>
    </location>
</feature>
<evidence type="ECO:0000256" key="5">
    <source>
        <dbReference type="PROSITE-ProRule" id="PRU00283"/>
    </source>
</evidence>
<comment type="caution">
    <text evidence="7">The sequence shown here is derived from an EMBL/GenBank/DDBJ whole genome shotgun (WGS) entry which is preliminary data.</text>
</comment>
<keyword evidence="1" id="KW-0493">Microtubule</keyword>
<keyword evidence="2" id="KW-0547">Nucleotide-binding</keyword>
<accession>A0AAV9DHW4</accession>
<dbReference type="GO" id="GO:0008017">
    <property type="term" value="F:microtubule binding"/>
    <property type="evidence" value="ECO:0007669"/>
    <property type="project" value="InterPro"/>
</dbReference>
<sequence length="117" mass="13108">MAPPVRDIHNHQGFQVAFMSAFSKDVPRSIDQIFQASQTLKLQARNEQLSKSKAIGNRLEETKAINKSLSSLGDVISALAKKEPHIPFQNSKLTYLLQPYLEGNSKTLMTKLKEKTP</sequence>
<dbReference type="SUPFAM" id="SSF52540">
    <property type="entry name" value="P-loop containing nucleoside triphosphate hydrolases"/>
    <property type="match status" value="1"/>
</dbReference>
<evidence type="ECO:0000256" key="3">
    <source>
        <dbReference type="ARBA" id="ARBA00022840"/>
    </source>
</evidence>
<gene>
    <name evidence="7" type="primary">ATK2</name>
    <name evidence="7" type="ORF">QJS10_CPB13g01688</name>
</gene>
<dbReference type="GO" id="GO:0005524">
    <property type="term" value="F:ATP binding"/>
    <property type="evidence" value="ECO:0007669"/>
    <property type="project" value="UniProtKB-KW"/>
</dbReference>
<dbReference type="Proteomes" id="UP001180020">
    <property type="component" value="Unassembled WGS sequence"/>
</dbReference>
<dbReference type="PANTHER" id="PTHR47972">
    <property type="entry name" value="KINESIN-LIKE PROTEIN KLP-3"/>
    <property type="match status" value="1"/>
</dbReference>
<dbReference type="EMBL" id="JAUJYO010000013">
    <property type="protein sequence ID" value="KAK1300551.1"/>
    <property type="molecule type" value="Genomic_DNA"/>
</dbReference>
<dbReference type="InterPro" id="IPR027640">
    <property type="entry name" value="Kinesin-like_fam"/>
</dbReference>
<protein>
    <submittedName>
        <fullName evidence="7">Kinesin-2</fullName>
    </submittedName>
</protein>
<dbReference type="GO" id="GO:0005874">
    <property type="term" value="C:microtubule"/>
    <property type="evidence" value="ECO:0007669"/>
    <property type="project" value="UniProtKB-KW"/>
</dbReference>
<dbReference type="Gene3D" id="3.40.850.10">
    <property type="entry name" value="Kinesin motor domain"/>
    <property type="match status" value="1"/>
</dbReference>
<evidence type="ECO:0000256" key="1">
    <source>
        <dbReference type="ARBA" id="ARBA00022701"/>
    </source>
</evidence>
<dbReference type="InterPro" id="IPR001752">
    <property type="entry name" value="Kinesin_motor_dom"/>
</dbReference>
<dbReference type="InterPro" id="IPR027417">
    <property type="entry name" value="P-loop_NTPase"/>
</dbReference>
<evidence type="ECO:0000313" key="7">
    <source>
        <dbReference type="EMBL" id="KAK1300551.1"/>
    </source>
</evidence>
<evidence type="ECO:0000259" key="6">
    <source>
        <dbReference type="PROSITE" id="PS50067"/>
    </source>
</evidence>
<dbReference type="InterPro" id="IPR036961">
    <property type="entry name" value="Kinesin_motor_dom_sf"/>
</dbReference>
<comment type="caution">
    <text evidence="5">Lacks conserved residue(s) required for the propagation of feature annotation.</text>
</comment>
<dbReference type="GO" id="GO:0007018">
    <property type="term" value="P:microtubule-based movement"/>
    <property type="evidence" value="ECO:0007669"/>
    <property type="project" value="InterPro"/>
</dbReference>
<name>A0AAV9DHW4_ACOCL</name>
<evidence type="ECO:0000256" key="2">
    <source>
        <dbReference type="ARBA" id="ARBA00022741"/>
    </source>
</evidence>
<keyword evidence="3" id="KW-0067">ATP-binding</keyword>
<organism evidence="7 8">
    <name type="scientific">Acorus calamus</name>
    <name type="common">Sweet flag</name>
    <dbReference type="NCBI Taxonomy" id="4465"/>
    <lineage>
        <taxon>Eukaryota</taxon>
        <taxon>Viridiplantae</taxon>
        <taxon>Streptophyta</taxon>
        <taxon>Embryophyta</taxon>
        <taxon>Tracheophyta</taxon>
        <taxon>Spermatophyta</taxon>
        <taxon>Magnoliopsida</taxon>
        <taxon>Liliopsida</taxon>
        <taxon>Acoraceae</taxon>
        <taxon>Acorus</taxon>
    </lineage>
</organism>
<dbReference type="Pfam" id="PF00225">
    <property type="entry name" value="Kinesin"/>
    <property type="match status" value="1"/>
</dbReference>
<dbReference type="PANTHER" id="PTHR47972:SF45">
    <property type="entry name" value="PROTEIN CLARET SEGREGATIONAL"/>
    <property type="match status" value="1"/>
</dbReference>
<reference evidence="7" key="2">
    <citation type="submission" date="2023-06" db="EMBL/GenBank/DDBJ databases">
        <authorList>
            <person name="Ma L."/>
            <person name="Liu K.-W."/>
            <person name="Li Z."/>
            <person name="Hsiao Y.-Y."/>
            <person name="Qi Y."/>
            <person name="Fu T."/>
            <person name="Tang G."/>
            <person name="Zhang D."/>
            <person name="Sun W.-H."/>
            <person name="Liu D.-K."/>
            <person name="Li Y."/>
            <person name="Chen G.-Z."/>
            <person name="Liu X.-D."/>
            <person name="Liao X.-Y."/>
            <person name="Jiang Y.-T."/>
            <person name="Yu X."/>
            <person name="Hao Y."/>
            <person name="Huang J."/>
            <person name="Zhao X.-W."/>
            <person name="Ke S."/>
            <person name="Chen Y.-Y."/>
            <person name="Wu W.-L."/>
            <person name="Hsu J.-L."/>
            <person name="Lin Y.-F."/>
            <person name="Huang M.-D."/>
            <person name="Li C.-Y."/>
            <person name="Huang L."/>
            <person name="Wang Z.-W."/>
            <person name="Zhao X."/>
            <person name="Zhong W.-Y."/>
            <person name="Peng D.-H."/>
            <person name="Ahmad S."/>
            <person name="Lan S."/>
            <person name="Zhang J.-S."/>
            <person name="Tsai W.-C."/>
            <person name="Van De Peer Y."/>
            <person name="Liu Z.-J."/>
        </authorList>
    </citation>
    <scope>NUCLEOTIDE SEQUENCE</scope>
    <source>
        <strain evidence="7">CP</strain>
        <tissue evidence="7">Leaves</tissue>
    </source>
</reference>
<evidence type="ECO:0000313" key="8">
    <source>
        <dbReference type="Proteomes" id="UP001180020"/>
    </source>
</evidence>
<evidence type="ECO:0000256" key="4">
    <source>
        <dbReference type="ARBA" id="ARBA00023175"/>
    </source>
</evidence>
<keyword evidence="8" id="KW-1185">Reference proteome</keyword>